<dbReference type="SMART" id="SM00530">
    <property type="entry name" value="HTH_XRE"/>
    <property type="match status" value="2"/>
</dbReference>
<name>A0ABQ2W5V9_9ACTN</name>
<evidence type="ECO:0000313" key="3">
    <source>
        <dbReference type="Proteomes" id="UP000660675"/>
    </source>
</evidence>
<comment type="caution">
    <text evidence="2">The sequence shown here is derived from an EMBL/GenBank/DDBJ whole genome shotgun (WGS) entry which is preliminary data.</text>
</comment>
<dbReference type="EMBL" id="BMTF01000025">
    <property type="protein sequence ID" value="GGV93744.1"/>
    <property type="molecule type" value="Genomic_DNA"/>
</dbReference>
<dbReference type="InterPro" id="IPR001387">
    <property type="entry name" value="Cro/C1-type_HTH"/>
</dbReference>
<dbReference type="GO" id="GO:0003677">
    <property type="term" value="F:DNA binding"/>
    <property type="evidence" value="ECO:0007669"/>
    <property type="project" value="UniProtKB-KW"/>
</dbReference>
<evidence type="ECO:0000313" key="2">
    <source>
        <dbReference type="EMBL" id="GGV93744.1"/>
    </source>
</evidence>
<keyword evidence="2" id="KW-0238">DNA-binding</keyword>
<dbReference type="Gene3D" id="1.10.260.40">
    <property type="entry name" value="lambda repressor-like DNA-binding domains"/>
    <property type="match status" value="1"/>
</dbReference>
<proteinExistence type="predicted"/>
<accession>A0ABQ2W5V9</accession>
<evidence type="ECO:0000259" key="1">
    <source>
        <dbReference type="SMART" id="SM00530"/>
    </source>
</evidence>
<dbReference type="Proteomes" id="UP000660675">
    <property type="component" value="Unassembled WGS sequence"/>
</dbReference>
<reference evidence="3" key="1">
    <citation type="journal article" date="2019" name="Int. J. Syst. Evol. Microbiol.">
        <title>The Global Catalogue of Microorganisms (GCM) 10K type strain sequencing project: providing services to taxonomists for standard genome sequencing and annotation.</title>
        <authorList>
            <consortium name="The Broad Institute Genomics Platform"/>
            <consortium name="The Broad Institute Genome Sequencing Center for Infectious Disease"/>
            <person name="Wu L."/>
            <person name="Ma J."/>
        </authorList>
    </citation>
    <scope>NUCLEOTIDE SEQUENCE [LARGE SCALE GENOMIC DNA]</scope>
    <source>
        <strain evidence="3">JCM 4376</strain>
    </source>
</reference>
<organism evidence="2 3">
    <name type="scientific">Streptomyces gelaticus</name>
    <dbReference type="NCBI Taxonomy" id="285446"/>
    <lineage>
        <taxon>Bacteria</taxon>
        <taxon>Bacillati</taxon>
        <taxon>Actinomycetota</taxon>
        <taxon>Actinomycetes</taxon>
        <taxon>Kitasatosporales</taxon>
        <taxon>Streptomycetaceae</taxon>
        <taxon>Streptomyces</taxon>
    </lineage>
</organism>
<dbReference type="CDD" id="cd00093">
    <property type="entry name" value="HTH_XRE"/>
    <property type="match status" value="1"/>
</dbReference>
<protein>
    <submittedName>
        <fullName evidence="2">DNA-binding protein</fullName>
    </submittedName>
</protein>
<dbReference type="SUPFAM" id="SSF47413">
    <property type="entry name" value="lambda repressor-like DNA-binding domains"/>
    <property type="match status" value="2"/>
</dbReference>
<gene>
    <name evidence="2" type="ORF">GCM10015535_57370</name>
</gene>
<feature type="domain" description="HTH cro/C1-type" evidence="1">
    <location>
        <begin position="23"/>
        <end position="84"/>
    </location>
</feature>
<dbReference type="InterPro" id="IPR010982">
    <property type="entry name" value="Lambda_DNA-bd_dom_sf"/>
</dbReference>
<sequence>MVMPCLDSYRGAVDPTPPFNAPAARRLREALGMLPGHVAYGLAAQYGLRISTETVVAWERGLARPSGYELTALAGVLWCSPGELLTAARTLKEHRAARELAVEELARLLGLTPSAYLRMEESGRWRGNERRSAALTEVLGLTPAGFVTVCGRDEELAELLRGAVTTRWQAQLRAVAKLVPLERGFLQDVLEQLHADYRSLMVSTPIWSRTGTERAGSTGEAGRVFLAEILERFWRAAGVPGPDG</sequence>
<feature type="domain" description="HTH cro/C1-type" evidence="1">
    <location>
        <begin position="90"/>
        <end position="146"/>
    </location>
</feature>
<keyword evidence="3" id="KW-1185">Reference proteome</keyword>